<protein>
    <submittedName>
        <fullName evidence="1 3">Uncharacterized protein</fullName>
    </submittedName>
</protein>
<reference evidence="3" key="1">
    <citation type="submission" date="2016-06" db="UniProtKB">
        <authorList>
            <consortium name="WormBaseParasite"/>
        </authorList>
    </citation>
    <scope>IDENTIFICATION</scope>
</reference>
<evidence type="ECO:0000313" key="3">
    <source>
        <dbReference type="WBParaSite" id="SBAD_0001083701-mRNA-1"/>
    </source>
</evidence>
<organism evidence="3">
    <name type="scientific">Soboliphyme baturini</name>
    <dbReference type="NCBI Taxonomy" id="241478"/>
    <lineage>
        <taxon>Eukaryota</taxon>
        <taxon>Metazoa</taxon>
        <taxon>Ecdysozoa</taxon>
        <taxon>Nematoda</taxon>
        <taxon>Enoplea</taxon>
        <taxon>Dorylaimia</taxon>
        <taxon>Dioctophymatida</taxon>
        <taxon>Dioctophymatoidea</taxon>
        <taxon>Soboliphymatidae</taxon>
        <taxon>Soboliphyme</taxon>
    </lineage>
</organism>
<name>A0A183J3M3_9BILA</name>
<keyword evidence="2" id="KW-1185">Reference proteome</keyword>
<dbReference type="AlphaFoldDB" id="A0A183J3M3"/>
<dbReference type="EMBL" id="UZAM01014125">
    <property type="protein sequence ID" value="VDP32099.1"/>
    <property type="molecule type" value="Genomic_DNA"/>
</dbReference>
<evidence type="ECO:0000313" key="2">
    <source>
        <dbReference type="Proteomes" id="UP000270296"/>
    </source>
</evidence>
<reference evidence="1 2" key="2">
    <citation type="submission" date="2018-11" db="EMBL/GenBank/DDBJ databases">
        <authorList>
            <consortium name="Pathogen Informatics"/>
        </authorList>
    </citation>
    <scope>NUCLEOTIDE SEQUENCE [LARGE SCALE GENOMIC DNA]</scope>
</reference>
<gene>
    <name evidence="1" type="ORF">SBAD_LOCUS10471</name>
</gene>
<proteinExistence type="predicted"/>
<evidence type="ECO:0000313" key="1">
    <source>
        <dbReference type="EMBL" id="VDP32099.1"/>
    </source>
</evidence>
<dbReference type="WBParaSite" id="SBAD_0001083701-mRNA-1">
    <property type="protein sequence ID" value="SBAD_0001083701-mRNA-1"/>
    <property type="gene ID" value="SBAD_0001083701"/>
</dbReference>
<sequence>MAGILFAHSVQDIGDRPKWVLNSSEEEEFFDQCGIRDSLIVLISRHLAATGPPSALYRFKRLSILRCVIISGDLCYPLSAFIYLLSDVNNILFLQARSLDSLRTEFEV</sequence>
<accession>A0A183J3M3</accession>
<dbReference type="Proteomes" id="UP000270296">
    <property type="component" value="Unassembled WGS sequence"/>
</dbReference>